<keyword evidence="6 9" id="KW-0342">GTP-binding</keyword>
<dbReference type="InterPro" id="IPR030378">
    <property type="entry name" value="G_CP_dom"/>
</dbReference>
<dbReference type="EMBL" id="OV651823">
    <property type="protein sequence ID" value="CAH1101520.1"/>
    <property type="molecule type" value="Genomic_DNA"/>
</dbReference>
<dbReference type="CDD" id="cd01856">
    <property type="entry name" value="YlqF"/>
    <property type="match status" value="1"/>
</dbReference>
<dbReference type="InterPro" id="IPR027417">
    <property type="entry name" value="P-loop_NTPase"/>
</dbReference>
<reference evidence="12" key="1">
    <citation type="submission" date="2022-01" db="EMBL/GenBank/DDBJ databases">
        <authorList>
            <person name="King R."/>
        </authorList>
    </citation>
    <scope>NUCLEOTIDE SEQUENCE</scope>
</reference>
<evidence type="ECO:0000256" key="8">
    <source>
        <dbReference type="ARBA" id="ARBA00045284"/>
    </source>
</evidence>
<dbReference type="Gene3D" id="1.10.1580.10">
    <property type="match status" value="1"/>
</dbReference>
<comment type="similarity">
    <text evidence="9">Belongs to the TRAFAC class YlqF/YawG GTPase family. MTG1 subfamily.</text>
</comment>
<evidence type="ECO:0000313" key="12">
    <source>
        <dbReference type="EMBL" id="CAH1101520.1"/>
    </source>
</evidence>
<evidence type="ECO:0000256" key="2">
    <source>
        <dbReference type="ARBA" id="ARBA00022741"/>
    </source>
</evidence>
<dbReference type="FunFam" id="1.10.1580.10:FF:000004">
    <property type="entry name" value="Mitochondrial GTPase 1"/>
    <property type="match status" value="1"/>
</dbReference>
<protein>
    <recommendedName>
        <fullName evidence="9">Mitochondrial GTPase 1</fullName>
    </recommendedName>
</protein>
<feature type="binding site" evidence="10">
    <location>
        <position position="201"/>
    </location>
    <ligand>
        <name>GTP</name>
        <dbReference type="ChEBI" id="CHEBI:37565"/>
    </ligand>
</feature>
<dbReference type="FunFam" id="3.40.50.300:FF:000876">
    <property type="entry name" value="Mitochondrial GTPase 1"/>
    <property type="match status" value="1"/>
</dbReference>
<dbReference type="PANTHER" id="PTHR45782">
    <property type="entry name" value="MITOCHONDRIAL RIBOSOME-ASSOCIATED GTPASE 1"/>
    <property type="match status" value="1"/>
</dbReference>
<feature type="binding site" evidence="10">
    <location>
        <begin position="149"/>
        <end position="154"/>
    </location>
    <ligand>
        <name>GTP</name>
        <dbReference type="ChEBI" id="CHEBI:37565"/>
    </ligand>
</feature>
<dbReference type="Proteomes" id="UP001153636">
    <property type="component" value="Chromosome 11"/>
</dbReference>
<dbReference type="OrthoDB" id="269151at2759"/>
<dbReference type="Gene3D" id="3.40.50.300">
    <property type="entry name" value="P-loop containing nucleotide triphosphate hydrolases"/>
    <property type="match status" value="1"/>
</dbReference>
<keyword evidence="2 9" id="KW-0547">Nucleotide-binding</keyword>
<dbReference type="SUPFAM" id="SSF52540">
    <property type="entry name" value="P-loop containing nucleoside triphosphate hydrolases"/>
    <property type="match status" value="1"/>
</dbReference>
<dbReference type="PIRSF" id="PIRSF006230">
    <property type="entry name" value="MG442"/>
    <property type="match status" value="1"/>
</dbReference>
<evidence type="ECO:0000259" key="11">
    <source>
        <dbReference type="PROSITE" id="PS51721"/>
    </source>
</evidence>
<evidence type="ECO:0000256" key="9">
    <source>
        <dbReference type="PIRNR" id="PIRNR006230"/>
    </source>
</evidence>
<evidence type="ECO:0000256" key="6">
    <source>
        <dbReference type="ARBA" id="ARBA00023134"/>
    </source>
</evidence>
<dbReference type="AlphaFoldDB" id="A0A9P0CL62"/>
<dbReference type="InterPro" id="IPR006073">
    <property type="entry name" value="GTP-bd"/>
</dbReference>
<sequence length="318" mass="36151">MSGKLAPNSFRSVFKTIDKDLVRWFPGHMGKGLKQMQHKLRSVDCIIEVHDSRIPISGINTDFKYTVSGIKPHILVLNKVDLIDARYKSLIENHLKDDYKHVIFTECKNQQCNGLKQIFPLAQKLIKESDRYNRATEEDCNIMIIGVPNVGKSSLINALRARYFGKGNATTVGAVPGVTRSVLHKIKLSDKPLFYMLDTPGILSPKISNVETGLKLALCSTIADHMVGERILADYLLYWLNKNEHFDYVKVFDLEEQSDNILDVLTHVAKVNKKYLKFKDTMNNYIIAPNLDHAANMFLKAFRTGNLGKIMLDEDIIR</sequence>
<accession>A0A9P0CL62</accession>
<dbReference type="GO" id="GO:0005525">
    <property type="term" value="F:GTP binding"/>
    <property type="evidence" value="ECO:0007669"/>
    <property type="project" value="UniProtKB-KW"/>
</dbReference>
<dbReference type="PROSITE" id="PS51721">
    <property type="entry name" value="G_CP"/>
    <property type="match status" value="1"/>
</dbReference>
<evidence type="ECO:0000256" key="7">
    <source>
        <dbReference type="ARBA" id="ARBA00023136"/>
    </source>
</evidence>
<gene>
    <name evidence="12" type="ORF">PSYICH_LOCUS2456</name>
</gene>
<evidence type="ECO:0000313" key="13">
    <source>
        <dbReference type="Proteomes" id="UP001153636"/>
    </source>
</evidence>
<keyword evidence="4" id="KW-0809">Transit peptide</keyword>
<evidence type="ECO:0000256" key="1">
    <source>
        <dbReference type="ARBA" id="ARBA00004443"/>
    </source>
</evidence>
<dbReference type="GO" id="GO:0005743">
    <property type="term" value="C:mitochondrial inner membrane"/>
    <property type="evidence" value="ECO:0007669"/>
    <property type="project" value="UniProtKB-SubCell"/>
</dbReference>
<dbReference type="GO" id="GO:0032543">
    <property type="term" value="P:mitochondrial translation"/>
    <property type="evidence" value="ECO:0007669"/>
    <property type="project" value="TreeGrafter"/>
</dbReference>
<dbReference type="InterPro" id="IPR016478">
    <property type="entry name" value="GTPase_MTG1"/>
</dbReference>
<name>A0A9P0CL62_9CUCU</name>
<evidence type="ECO:0000256" key="5">
    <source>
        <dbReference type="ARBA" id="ARBA00023128"/>
    </source>
</evidence>
<keyword evidence="3" id="KW-0999">Mitochondrion inner membrane</keyword>
<proteinExistence type="inferred from homology"/>
<comment type="function">
    <text evidence="8 9">Plays a role in the regulation of the mitochondrial ribosome assembly and of translational activity. Displays mitochondrial GTPase activity.</text>
</comment>
<dbReference type="InterPro" id="IPR023179">
    <property type="entry name" value="GTP-bd_ortho_bundle_sf"/>
</dbReference>
<dbReference type="Pfam" id="PF01926">
    <property type="entry name" value="MMR_HSR1"/>
    <property type="match status" value="1"/>
</dbReference>
<feature type="domain" description="CP-type G" evidence="11">
    <location>
        <begin position="33"/>
        <end position="205"/>
    </location>
</feature>
<comment type="subcellular location">
    <subcellularLocation>
        <location evidence="1">Mitochondrion inner membrane</location>
        <topology evidence="1">Peripheral membrane protein</topology>
        <orientation evidence="1">Matrix side</orientation>
    </subcellularLocation>
</comment>
<keyword evidence="13" id="KW-1185">Reference proteome</keyword>
<evidence type="ECO:0000256" key="4">
    <source>
        <dbReference type="ARBA" id="ARBA00022946"/>
    </source>
</evidence>
<feature type="binding site" evidence="10">
    <location>
        <begin position="78"/>
        <end position="81"/>
    </location>
    <ligand>
        <name>GTP</name>
        <dbReference type="ChEBI" id="CHEBI:37565"/>
    </ligand>
</feature>
<organism evidence="12 13">
    <name type="scientific">Psylliodes chrysocephalus</name>
    <dbReference type="NCBI Taxonomy" id="3402493"/>
    <lineage>
        <taxon>Eukaryota</taxon>
        <taxon>Metazoa</taxon>
        <taxon>Ecdysozoa</taxon>
        <taxon>Arthropoda</taxon>
        <taxon>Hexapoda</taxon>
        <taxon>Insecta</taxon>
        <taxon>Pterygota</taxon>
        <taxon>Neoptera</taxon>
        <taxon>Endopterygota</taxon>
        <taxon>Coleoptera</taxon>
        <taxon>Polyphaga</taxon>
        <taxon>Cucujiformia</taxon>
        <taxon>Chrysomeloidea</taxon>
        <taxon>Chrysomelidae</taxon>
        <taxon>Galerucinae</taxon>
        <taxon>Alticini</taxon>
        <taxon>Psylliodes</taxon>
    </lineage>
</organism>
<evidence type="ECO:0000256" key="10">
    <source>
        <dbReference type="PIRSR" id="PIRSR006230-1"/>
    </source>
</evidence>
<dbReference type="PANTHER" id="PTHR45782:SF4">
    <property type="entry name" value="MITOCHONDRIAL RIBOSOME-ASSOCIATED GTPASE 1"/>
    <property type="match status" value="1"/>
</dbReference>
<keyword evidence="5 9" id="KW-0496">Mitochondrion</keyword>
<evidence type="ECO:0000256" key="3">
    <source>
        <dbReference type="ARBA" id="ARBA00022792"/>
    </source>
</evidence>
<dbReference type="GO" id="GO:0003924">
    <property type="term" value="F:GTPase activity"/>
    <property type="evidence" value="ECO:0007669"/>
    <property type="project" value="TreeGrafter"/>
</dbReference>
<dbReference type="PRINTS" id="PR00326">
    <property type="entry name" value="GTP1OBG"/>
</dbReference>
<keyword evidence="7" id="KW-0472">Membrane</keyword>